<feature type="compositionally biased region" description="Low complexity" evidence="8">
    <location>
        <begin position="360"/>
        <end position="372"/>
    </location>
</feature>
<evidence type="ECO:0000256" key="3">
    <source>
        <dbReference type="ARBA" id="ARBA00011738"/>
    </source>
</evidence>
<evidence type="ECO:0000256" key="8">
    <source>
        <dbReference type="SAM" id="MobiDB-lite"/>
    </source>
</evidence>
<evidence type="ECO:0000256" key="1">
    <source>
        <dbReference type="ARBA" id="ARBA00000185"/>
    </source>
</evidence>
<dbReference type="InterPro" id="IPR036890">
    <property type="entry name" value="HATPase_C_sf"/>
</dbReference>
<sequence length="490" mass="54259">MTTASSELCLADWLSLHVSTASTCFAPAATATCDIRHTLHLPAHAPRRRSPFRHRTTVAVGRFRHHSPFKPHRGSARRLTLLRRHLLILRFQLPPPRSPIPQFPQQTLAHTMSHTKINLESSSAHFSAAVGGGITPRERMLLLPQDYIGSVEKCTRKIWVLEGVSMAHRMVTYVPGLLNIFDEMLVYAADNKQRDPEMDSLRVEVDAAECRISIYYNGHGVPIELHPEEGVYMPEMIFGNLSSCEEIAGGRNSYGVKLTNLFSTEFVIETVDCRLEKKYKQVTYFSSRSHGPFRDTLLPSPERPPPIRASDSDATSPSLTPSPLASDATRQSESPPSTKPSTTGPRCRPPRRRRPRCRPLAKALAAAAATPRSQASDLADGIPICRRDSSPPPSVSAAGVRLLCPPQSHHPSWLNSCSDSYPANSQTVPKNWNRFTSRLNSTPPSLGRCAGSHPRHLKRYGRIAREAELNLSLPARTNDLTHSPIGEEEA</sequence>
<name>A0A835AYY3_9POAL</name>
<comment type="subunit">
    <text evidence="3">Homodimer.</text>
</comment>
<dbReference type="GO" id="GO:0003677">
    <property type="term" value="F:DNA binding"/>
    <property type="evidence" value="ECO:0007669"/>
    <property type="project" value="UniProtKB-KW"/>
</dbReference>
<dbReference type="GO" id="GO:0003918">
    <property type="term" value="F:DNA topoisomerase type II (double strand cut, ATP-hydrolyzing) activity"/>
    <property type="evidence" value="ECO:0007669"/>
    <property type="project" value="UniProtKB-EC"/>
</dbReference>
<comment type="catalytic activity">
    <reaction evidence="1">
        <text>ATP-dependent breakage, passage and rejoining of double-stranded DNA.</text>
        <dbReference type="EC" id="5.6.2.2"/>
    </reaction>
</comment>
<feature type="compositionally biased region" description="Low complexity" evidence="8">
    <location>
        <begin position="312"/>
        <end position="346"/>
    </location>
</feature>
<evidence type="ECO:0000313" key="9">
    <source>
        <dbReference type="EMBL" id="KAF8683852.1"/>
    </source>
</evidence>
<keyword evidence="6" id="KW-0238">DNA-binding</keyword>
<evidence type="ECO:0000256" key="5">
    <source>
        <dbReference type="ARBA" id="ARBA00023029"/>
    </source>
</evidence>
<evidence type="ECO:0000256" key="4">
    <source>
        <dbReference type="ARBA" id="ARBA00012895"/>
    </source>
</evidence>
<evidence type="ECO:0000313" key="10">
    <source>
        <dbReference type="Proteomes" id="UP000636709"/>
    </source>
</evidence>
<evidence type="ECO:0000256" key="2">
    <source>
        <dbReference type="ARBA" id="ARBA00001946"/>
    </source>
</evidence>
<dbReference type="SUPFAM" id="SSF55874">
    <property type="entry name" value="ATPase domain of HSP90 chaperone/DNA topoisomerase II/histidine kinase"/>
    <property type="match status" value="1"/>
</dbReference>
<dbReference type="EMBL" id="JACEFO010002102">
    <property type="protein sequence ID" value="KAF8683852.1"/>
    <property type="molecule type" value="Genomic_DNA"/>
</dbReference>
<organism evidence="9 10">
    <name type="scientific">Digitaria exilis</name>
    <dbReference type="NCBI Taxonomy" id="1010633"/>
    <lineage>
        <taxon>Eukaryota</taxon>
        <taxon>Viridiplantae</taxon>
        <taxon>Streptophyta</taxon>
        <taxon>Embryophyta</taxon>
        <taxon>Tracheophyta</taxon>
        <taxon>Spermatophyta</taxon>
        <taxon>Magnoliopsida</taxon>
        <taxon>Liliopsida</taxon>
        <taxon>Poales</taxon>
        <taxon>Poaceae</taxon>
        <taxon>PACMAD clade</taxon>
        <taxon>Panicoideae</taxon>
        <taxon>Panicodae</taxon>
        <taxon>Paniceae</taxon>
        <taxon>Anthephorinae</taxon>
        <taxon>Digitaria</taxon>
    </lineage>
</organism>
<feature type="compositionally biased region" description="Basic residues" evidence="8">
    <location>
        <begin position="348"/>
        <end position="359"/>
    </location>
</feature>
<dbReference type="GO" id="GO:0005634">
    <property type="term" value="C:nucleus"/>
    <property type="evidence" value="ECO:0007669"/>
    <property type="project" value="TreeGrafter"/>
</dbReference>
<dbReference type="AlphaFoldDB" id="A0A835AYY3"/>
<dbReference type="PANTHER" id="PTHR10169">
    <property type="entry name" value="DNA TOPOISOMERASE/GYRASE"/>
    <property type="match status" value="1"/>
</dbReference>
<keyword evidence="10" id="KW-1185">Reference proteome</keyword>
<evidence type="ECO:0000256" key="6">
    <source>
        <dbReference type="ARBA" id="ARBA00023125"/>
    </source>
</evidence>
<dbReference type="GO" id="GO:0000712">
    <property type="term" value="P:resolution of meiotic recombination intermediates"/>
    <property type="evidence" value="ECO:0007669"/>
    <property type="project" value="TreeGrafter"/>
</dbReference>
<reference evidence="9" key="1">
    <citation type="submission" date="2020-07" db="EMBL/GenBank/DDBJ databases">
        <title>Genome sequence and genetic diversity analysis of an under-domesticated orphan crop, white fonio (Digitaria exilis).</title>
        <authorList>
            <person name="Bennetzen J.L."/>
            <person name="Chen S."/>
            <person name="Ma X."/>
            <person name="Wang X."/>
            <person name="Yssel A.E.J."/>
            <person name="Chaluvadi S.R."/>
            <person name="Johnson M."/>
            <person name="Gangashetty P."/>
            <person name="Hamidou F."/>
            <person name="Sanogo M.D."/>
            <person name="Zwaenepoel A."/>
            <person name="Wallace J."/>
            <person name="Van De Peer Y."/>
            <person name="Van Deynze A."/>
        </authorList>
    </citation>
    <scope>NUCLEOTIDE SEQUENCE</scope>
    <source>
        <tissue evidence="9">Leaves</tissue>
    </source>
</reference>
<keyword evidence="5" id="KW-0799">Topoisomerase</keyword>
<proteinExistence type="predicted"/>
<dbReference type="PANTHER" id="PTHR10169:SF38">
    <property type="entry name" value="DNA TOPOISOMERASE 2"/>
    <property type="match status" value="1"/>
</dbReference>
<dbReference type="InterPro" id="IPR050634">
    <property type="entry name" value="DNA_Topoisomerase_II"/>
</dbReference>
<dbReference type="OrthoDB" id="276498at2759"/>
<gene>
    <name evidence="9" type="ORF">HU200_044791</name>
</gene>
<dbReference type="Proteomes" id="UP000636709">
    <property type="component" value="Unassembled WGS sequence"/>
</dbReference>
<protein>
    <recommendedName>
        <fullName evidence="4">DNA topoisomerase (ATP-hydrolyzing)</fullName>
        <ecNumber evidence="4">5.6.2.2</ecNumber>
    </recommendedName>
</protein>
<evidence type="ECO:0000256" key="7">
    <source>
        <dbReference type="ARBA" id="ARBA00023235"/>
    </source>
</evidence>
<comment type="caution">
    <text evidence="9">The sequence shown here is derived from an EMBL/GenBank/DDBJ whole genome shotgun (WGS) entry which is preliminary data.</text>
</comment>
<dbReference type="PRINTS" id="PR00418">
    <property type="entry name" value="TPI2FAMILY"/>
</dbReference>
<dbReference type="Gene3D" id="3.30.565.10">
    <property type="entry name" value="Histidine kinase-like ATPase, C-terminal domain"/>
    <property type="match status" value="1"/>
</dbReference>
<keyword evidence="7" id="KW-0413">Isomerase</keyword>
<comment type="cofactor">
    <cofactor evidence="2">
        <name>Mg(2+)</name>
        <dbReference type="ChEBI" id="CHEBI:18420"/>
    </cofactor>
</comment>
<feature type="region of interest" description="Disordered" evidence="8">
    <location>
        <begin position="290"/>
        <end position="377"/>
    </location>
</feature>
<accession>A0A835AYY3</accession>
<dbReference type="EC" id="5.6.2.2" evidence="4"/>
<dbReference type="GO" id="GO:0000819">
    <property type="term" value="P:sister chromatid segregation"/>
    <property type="evidence" value="ECO:0007669"/>
    <property type="project" value="TreeGrafter"/>
</dbReference>